<feature type="transmembrane region" description="Helical" evidence="5">
    <location>
        <begin position="83"/>
        <end position="106"/>
    </location>
</feature>
<evidence type="ECO:0000256" key="5">
    <source>
        <dbReference type="SAM" id="Phobius"/>
    </source>
</evidence>
<comment type="caution">
    <text evidence="7">The sequence shown here is derived from an EMBL/GenBank/DDBJ whole genome shotgun (WGS) entry which is preliminary data.</text>
</comment>
<comment type="subcellular location">
    <subcellularLocation>
        <location evidence="1">Membrane</location>
    </subcellularLocation>
</comment>
<keyword evidence="3 5" id="KW-1133">Transmembrane helix</keyword>
<accession>A0ABT5HNU5</accession>
<evidence type="ECO:0000259" key="6">
    <source>
        <dbReference type="Pfam" id="PF04116"/>
    </source>
</evidence>
<dbReference type="PANTHER" id="PTHR11863">
    <property type="entry name" value="STEROL DESATURASE"/>
    <property type="match status" value="1"/>
</dbReference>
<keyword evidence="4 5" id="KW-0472">Membrane</keyword>
<gene>
    <name evidence="7" type="ORF">PQU92_00460</name>
</gene>
<feature type="transmembrane region" description="Helical" evidence="5">
    <location>
        <begin position="213"/>
        <end position="233"/>
    </location>
</feature>
<sequence>MQPVHAPQNAVETLIDILLAPITRLFDIQQQTVWISYLGALIVAAVFYLTSRRRRKTSLKGLWRYLFPKRLMRHPSTRLDLKMYLYSSLYLAGQAVILLGGMKGLSAGLLAMAAPVIGSGAPHAPLPGWAIVAVPAFLYLALELGYWLSHYMLHRIDWLWEFHKVHHSAEVMTPLTEWRQHPVEYVIVPVVMGVVSSIALAIVQWGFGPDIELSAFWNPSLILFAFVATYLHLRHSHVNLTATGIWGYIFQSPAHHHIHHSTDPRHFDKNLGFCLSVWDWAFGTLYIPKKGETLTLGLFDEHGHKDELTTSASLWTHMVLPCQRAWKLIRGRKTPEASSLPAE</sequence>
<evidence type="ECO:0000256" key="3">
    <source>
        <dbReference type="ARBA" id="ARBA00022989"/>
    </source>
</evidence>
<dbReference type="EMBL" id="JAQQKX010000001">
    <property type="protein sequence ID" value="MDC7681735.1"/>
    <property type="molecule type" value="Genomic_DNA"/>
</dbReference>
<reference evidence="7 8" key="1">
    <citation type="submission" date="2023-01" db="EMBL/GenBank/DDBJ databases">
        <title>Novel species of the genus Asticcacaulis isolated from rivers.</title>
        <authorList>
            <person name="Lu H."/>
        </authorList>
    </citation>
    <scope>NUCLEOTIDE SEQUENCE [LARGE SCALE GENOMIC DNA]</scope>
    <source>
        <strain evidence="7 8">BYS171W</strain>
    </source>
</reference>
<dbReference type="InterPro" id="IPR006694">
    <property type="entry name" value="Fatty_acid_hydroxylase"/>
</dbReference>
<feature type="domain" description="Fatty acid hydroxylase" evidence="6">
    <location>
        <begin position="137"/>
        <end position="284"/>
    </location>
</feature>
<feature type="transmembrane region" description="Helical" evidence="5">
    <location>
        <begin position="126"/>
        <end position="148"/>
    </location>
</feature>
<organism evidence="7 8">
    <name type="scientific">Asticcacaulis aquaticus</name>
    <dbReference type="NCBI Taxonomy" id="2984212"/>
    <lineage>
        <taxon>Bacteria</taxon>
        <taxon>Pseudomonadati</taxon>
        <taxon>Pseudomonadota</taxon>
        <taxon>Alphaproteobacteria</taxon>
        <taxon>Caulobacterales</taxon>
        <taxon>Caulobacteraceae</taxon>
        <taxon>Asticcacaulis</taxon>
    </lineage>
</organism>
<dbReference type="RefSeq" id="WP_272746257.1">
    <property type="nucleotide sequence ID" value="NZ_JAQQKX010000001.1"/>
</dbReference>
<dbReference type="InterPro" id="IPR050307">
    <property type="entry name" value="Sterol_Desaturase_Related"/>
</dbReference>
<evidence type="ECO:0000256" key="2">
    <source>
        <dbReference type="ARBA" id="ARBA00022692"/>
    </source>
</evidence>
<feature type="transmembrane region" description="Helical" evidence="5">
    <location>
        <begin position="185"/>
        <end position="207"/>
    </location>
</feature>
<name>A0ABT5HNU5_9CAUL</name>
<evidence type="ECO:0000256" key="4">
    <source>
        <dbReference type="ARBA" id="ARBA00023136"/>
    </source>
</evidence>
<evidence type="ECO:0000313" key="7">
    <source>
        <dbReference type="EMBL" id="MDC7681735.1"/>
    </source>
</evidence>
<evidence type="ECO:0000313" key="8">
    <source>
        <dbReference type="Proteomes" id="UP001214854"/>
    </source>
</evidence>
<keyword evidence="2 5" id="KW-0812">Transmembrane</keyword>
<feature type="transmembrane region" description="Helical" evidence="5">
    <location>
        <begin position="33"/>
        <end position="50"/>
    </location>
</feature>
<proteinExistence type="predicted"/>
<protein>
    <submittedName>
        <fullName evidence="7">Sterol desaturase family protein</fullName>
    </submittedName>
</protein>
<evidence type="ECO:0000256" key="1">
    <source>
        <dbReference type="ARBA" id="ARBA00004370"/>
    </source>
</evidence>
<keyword evidence="8" id="KW-1185">Reference proteome</keyword>
<dbReference type="Proteomes" id="UP001214854">
    <property type="component" value="Unassembled WGS sequence"/>
</dbReference>
<dbReference type="Pfam" id="PF04116">
    <property type="entry name" value="FA_hydroxylase"/>
    <property type="match status" value="1"/>
</dbReference>